<dbReference type="InterPro" id="IPR029058">
    <property type="entry name" value="AB_hydrolase_fold"/>
</dbReference>
<accession>A0A516RIF1</accession>
<dbReference type="InterPro" id="IPR012223">
    <property type="entry name" value="TEII"/>
</dbReference>
<gene>
    <name evidence="3" type="ORF">FH965_36790</name>
</gene>
<dbReference type="InterPro" id="IPR001031">
    <property type="entry name" value="Thioesterase"/>
</dbReference>
<dbReference type="Pfam" id="PF00975">
    <property type="entry name" value="Thioesterase"/>
    <property type="match status" value="1"/>
</dbReference>
<sequence>MTAQTPQAPQKPQRPPKKKRWLLRTPAADAPARLFCFPYSGTGASMYNKWPDRVGPAEVCRIQLPGRENRVREEHFGTYEALAADLVPALLPHLDRPFGFFGHCGGALAAFATAHRLAELGMPVPDVLFMSSQVAPHQGPYGRYLTMDETGLRGELERLTRVMGSEPVPDLIDLGLGVMNADLAANRAYRTPEPVVLPTRIRPLGWRDDQEVAPERMTGWEECAPAGRCARTVLPGDHHAFLRAPDPLVDVLAADLADAVAARAAQ</sequence>
<dbReference type="PANTHER" id="PTHR11487:SF0">
    <property type="entry name" value="S-ACYL FATTY ACID SYNTHASE THIOESTERASE, MEDIUM CHAIN"/>
    <property type="match status" value="1"/>
</dbReference>
<dbReference type="Proteomes" id="UP000316806">
    <property type="component" value="Chromosome"/>
</dbReference>
<evidence type="ECO:0000259" key="2">
    <source>
        <dbReference type="Pfam" id="PF00975"/>
    </source>
</evidence>
<comment type="similarity">
    <text evidence="1">Belongs to the thioesterase family.</text>
</comment>
<evidence type="ECO:0000313" key="3">
    <source>
        <dbReference type="EMBL" id="QDQ15440.1"/>
    </source>
</evidence>
<dbReference type="GO" id="GO:0008610">
    <property type="term" value="P:lipid biosynthetic process"/>
    <property type="evidence" value="ECO:0007669"/>
    <property type="project" value="TreeGrafter"/>
</dbReference>
<feature type="domain" description="Thioesterase" evidence="2">
    <location>
        <begin position="33"/>
        <end position="242"/>
    </location>
</feature>
<dbReference type="RefSeq" id="WP_144322644.1">
    <property type="nucleotide sequence ID" value="NZ_CP040916.1"/>
</dbReference>
<dbReference type="PANTHER" id="PTHR11487">
    <property type="entry name" value="THIOESTERASE"/>
    <property type="match status" value="1"/>
</dbReference>
<evidence type="ECO:0000256" key="1">
    <source>
        <dbReference type="ARBA" id="ARBA00007169"/>
    </source>
</evidence>
<dbReference type="AlphaFoldDB" id="A0A516RIF1"/>
<dbReference type="SUPFAM" id="SSF53474">
    <property type="entry name" value="alpha/beta-Hydrolases"/>
    <property type="match status" value="1"/>
</dbReference>
<dbReference type="EMBL" id="CP040916">
    <property type="protein sequence ID" value="QDQ15440.1"/>
    <property type="molecule type" value="Genomic_DNA"/>
</dbReference>
<protein>
    <submittedName>
        <fullName evidence="3">Thioesterase</fullName>
    </submittedName>
</protein>
<dbReference type="Gene3D" id="3.40.50.1820">
    <property type="entry name" value="alpha/beta hydrolase"/>
    <property type="match status" value="1"/>
</dbReference>
<name>A0A516RIF1_STRST</name>
<evidence type="ECO:0000313" key="4">
    <source>
        <dbReference type="Proteomes" id="UP000316806"/>
    </source>
</evidence>
<reference evidence="3 4" key="1">
    <citation type="journal article" date="2019" name="J. Ind. Microbiol. Biotechnol.">
        <title>The complete genomic sequence of Streptomyces spectabilis NRRL-2792 and identification of secondary metabolite biosynthetic gene clusters.</title>
        <authorList>
            <person name="Sinha A."/>
            <person name="Phillips-Salemka S."/>
            <person name="Niraula T.A."/>
            <person name="Short K.A."/>
            <person name="Niraula N.P."/>
        </authorList>
    </citation>
    <scope>NUCLEOTIDE SEQUENCE [LARGE SCALE GENOMIC DNA]</scope>
    <source>
        <strain evidence="3 4">NRRL 2792</strain>
    </source>
</reference>
<organism evidence="3 4">
    <name type="scientific">Streptomyces spectabilis</name>
    <dbReference type="NCBI Taxonomy" id="68270"/>
    <lineage>
        <taxon>Bacteria</taxon>
        <taxon>Bacillati</taxon>
        <taxon>Actinomycetota</taxon>
        <taxon>Actinomycetes</taxon>
        <taxon>Kitasatosporales</taxon>
        <taxon>Streptomycetaceae</taxon>
        <taxon>Streptomyces</taxon>
    </lineage>
</organism>
<proteinExistence type="inferred from homology"/>